<accession>X1GYT4</accession>
<reference evidence="1" key="1">
    <citation type="journal article" date="2014" name="Front. Microbiol.">
        <title>High frequency of phylogenetically diverse reductive dehalogenase-homologous genes in deep subseafloor sedimentary metagenomes.</title>
        <authorList>
            <person name="Kawai M."/>
            <person name="Futagami T."/>
            <person name="Toyoda A."/>
            <person name="Takaki Y."/>
            <person name="Nishi S."/>
            <person name="Hori S."/>
            <person name="Arai W."/>
            <person name="Tsubouchi T."/>
            <person name="Morono Y."/>
            <person name="Uchiyama I."/>
            <person name="Ito T."/>
            <person name="Fujiyama A."/>
            <person name="Inagaki F."/>
            <person name="Takami H."/>
        </authorList>
    </citation>
    <scope>NUCLEOTIDE SEQUENCE</scope>
    <source>
        <strain evidence="1">Expedition CK06-06</strain>
    </source>
</reference>
<sequence>SFFFTTPYPGTQLYNRVKNRIIEKYGDEEKFIEALGDVNEFTINLTDFSDEELFRFKEESAKTLHKIPFHRYPEYFYILCKQYGLYALIKYFTRKILNSIKSSVKK</sequence>
<name>X1GYT4_9ZZZZ</name>
<feature type="non-terminal residue" evidence="1">
    <location>
        <position position="1"/>
    </location>
</feature>
<proteinExistence type="predicted"/>
<comment type="caution">
    <text evidence="1">The sequence shown here is derived from an EMBL/GenBank/DDBJ whole genome shotgun (WGS) entry which is preliminary data.</text>
</comment>
<dbReference type="AlphaFoldDB" id="X1GYT4"/>
<dbReference type="EMBL" id="BARU01009029">
    <property type="protein sequence ID" value="GAH46784.1"/>
    <property type="molecule type" value="Genomic_DNA"/>
</dbReference>
<organism evidence="1">
    <name type="scientific">marine sediment metagenome</name>
    <dbReference type="NCBI Taxonomy" id="412755"/>
    <lineage>
        <taxon>unclassified sequences</taxon>
        <taxon>metagenomes</taxon>
        <taxon>ecological metagenomes</taxon>
    </lineage>
</organism>
<gene>
    <name evidence="1" type="ORF">S03H2_17492</name>
</gene>
<protein>
    <submittedName>
        <fullName evidence="1">Uncharacterized protein</fullName>
    </submittedName>
</protein>
<evidence type="ECO:0000313" key="1">
    <source>
        <dbReference type="EMBL" id="GAH46784.1"/>
    </source>
</evidence>